<proteinExistence type="predicted"/>
<dbReference type="Gene3D" id="1.25.40.10">
    <property type="entry name" value="Tetratricopeptide repeat domain"/>
    <property type="match status" value="1"/>
</dbReference>
<comment type="caution">
    <text evidence="1">The sequence shown here is derived from an EMBL/GenBank/DDBJ whole genome shotgun (WGS) entry which is preliminary data.</text>
</comment>
<dbReference type="EMBL" id="JBHFAB010000004">
    <property type="protein sequence ID" value="MFC1416249.1"/>
    <property type="molecule type" value="Genomic_DNA"/>
</dbReference>
<reference evidence="1 2" key="1">
    <citation type="submission" date="2024-09" db="EMBL/GenBank/DDBJ databases">
        <authorList>
            <person name="Lee S.D."/>
        </authorList>
    </citation>
    <scope>NUCLEOTIDE SEQUENCE [LARGE SCALE GENOMIC DNA]</scope>
    <source>
        <strain evidence="1 2">N8-3</strain>
    </source>
</reference>
<protein>
    <recommendedName>
        <fullName evidence="3">Transcriptional regulator</fullName>
    </recommendedName>
</protein>
<evidence type="ECO:0008006" key="3">
    <source>
        <dbReference type="Google" id="ProtNLM"/>
    </source>
</evidence>
<evidence type="ECO:0000313" key="1">
    <source>
        <dbReference type="EMBL" id="MFC1416249.1"/>
    </source>
</evidence>
<name>A0ABV6VR69_9ACTN</name>
<accession>A0ABV6VR69</accession>
<dbReference type="Proteomes" id="UP001592531">
    <property type="component" value="Unassembled WGS sequence"/>
</dbReference>
<sequence>MARSNLARLRGAAGHTQESFLADFAQWAHRIGANAAVGVRQLRRWEGEDPPPLPHPGQQDVLEAMFGIPLAEMGFTVPEHRRHPVARLRHDGPVRRREFIADLGGLAAAAALPAPGPRTGMDQVRGLRGRIDGLYRLDHASGGLTARQQAHELLEQIGGRLTGGLCTEQVAVQLHAMLGEIHCHLGWLCHDAGRDAEARSSVLEAMAAARMTGDAQLEMRALSTLSLLAVDRHQPWEAASAVGAAQTLADRHAGPGVRLVLSLREARAALASGDLTGSRRALSASIALHDRAAEEPDAPRWVRFAGPVEIDYATGTHYLQAGAPKAAVPFLRAAVDGLAAGYARNTALYRARLASVPLQAGEVEEACAQMATVVAKSDALTSARLSARLANFRQAAAGIDTATARDTVALLESTAEAG</sequence>
<dbReference type="InterPro" id="IPR011990">
    <property type="entry name" value="TPR-like_helical_dom_sf"/>
</dbReference>
<evidence type="ECO:0000313" key="2">
    <source>
        <dbReference type="Proteomes" id="UP001592531"/>
    </source>
</evidence>
<keyword evidence="2" id="KW-1185">Reference proteome</keyword>
<dbReference type="RefSeq" id="WP_380533355.1">
    <property type="nucleotide sequence ID" value="NZ_JBHFAB010000004.1"/>
</dbReference>
<organism evidence="1 2">
    <name type="scientific">Streptacidiphilus cavernicola</name>
    <dbReference type="NCBI Taxonomy" id="3342716"/>
    <lineage>
        <taxon>Bacteria</taxon>
        <taxon>Bacillati</taxon>
        <taxon>Actinomycetota</taxon>
        <taxon>Actinomycetes</taxon>
        <taxon>Kitasatosporales</taxon>
        <taxon>Streptomycetaceae</taxon>
        <taxon>Streptacidiphilus</taxon>
    </lineage>
</organism>
<gene>
    <name evidence="1" type="ORF">ACEZDE_06285</name>
</gene>